<dbReference type="Proteomes" id="UP000040578">
    <property type="component" value="Unassembled WGS sequence"/>
</dbReference>
<reference evidence="1 2" key="1">
    <citation type="submission" date="2015-03" db="EMBL/GenBank/DDBJ databases">
        <authorList>
            <consortium name="Pathogen Informatics"/>
            <person name="Murphy D."/>
        </authorList>
    </citation>
    <scope>NUCLEOTIDE SEQUENCE [LARGE SCALE GENOMIC DNA]</scope>
    <source>
        <strain evidence="2">type strain: CIP110231</strain>
    </source>
</reference>
<keyword evidence="2" id="KW-1185">Reference proteome</keyword>
<evidence type="ECO:0000313" key="2">
    <source>
        <dbReference type="Proteomes" id="UP000040578"/>
    </source>
</evidence>
<dbReference type="EMBL" id="CPYD01000006">
    <property type="protein sequence ID" value="CNE55801.1"/>
    <property type="molecule type" value="Genomic_DNA"/>
</dbReference>
<protein>
    <submittedName>
        <fullName evidence="1">Uncharacterized protein</fullName>
    </submittedName>
</protein>
<name>A0ABM9SGK8_9GAMM</name>
<accession>A0ABM9SGK8</accession>
<proteinExistence type="predicted"/>
<gene>
    <name evidence="1" type="ORF">ERS137967_01876</name>
</gene>
<sequence>MRQPVGPITSDLSRMTLSHAWKTLARNIAADHYRRDSGVKNTRETSGELMIIRTDTKAIEFYSGDNILIKNADYLFYSLAHPITELWMKNTRPDGYDLNVLYNNPHSLHLIDRQMTEAMLYYVRRGYRVLVIYHGDTQAPEIAVQRAISLARRERHRVTLRTMEGRTEPKHAEQQYWAGFISEPDNRKFIYALFTRKKIMMAVIHYLLNRSQPNCDRLISVLAGFHIDWNRLIPDIDHQIDTYLYPWSGVYCSEEPRFLLCLLASVGTNKGCLLKINGHRVRHLRYRFGTLSWAAGAGNPHHGYLHFDWQAQERRMAGYCWRTGQRCLDGQRIVALSATLAGQDKVEAILSCEGHCREVIQKFSSGENEPGFDLPDWAQGFVQPMLQPRPQGGERVFSHYWRKAALARLALRLLQSKS</sequence>
<organism evidence="1 2">
    <name type="scientific">Yersinia nurmii</name>
    <dbReference type="NCBI Taxonomy" id="685706"/>
    <lineage>
        <taxon>Bacteria</taxon>
        <taxon>Pseudomonadati</taxon>
        <taxon>Pseudomonadota</taxon>
        <taxon>Gammaproteobacteria</taxon>
        <taxon>Enterobacterales</taxon>
        <taxon>Yersiniaceae</taxon>
        <taxon>Yersinia</taxon>
    </lineage>
</organism>
<comment type="caution">
    <text evidence="1">The sequence shown here is derived from an EMBL/GenBank/DDBJ whole genome shotgun (WGS) entry which is preliminary data.</text>
</comment>
<evidence type="ECO:0000313" key="1">
    <source>
        <dbReference type="EMBL" id="CNE55801.1"/>
    </source>
</evidence>